<keyword evidence="2" id="KW-0472">Membrane</keyword>
<proteinExistence type="predicted"/>
<dbReference type="Proteomes" id="UP001240150">
    <property type="component" value="Chromosome"/>
</dbReference>
<evidence type="ECO:0000313" key="4">
    <source>
        <dbReference type="EMBL" id="WIM95494.1"/>
    </source>
</evidence>
<evidence type="ECO:0000256" key="3">
    <source>
        <dbReference type="SAM" id="SignalP"/>
    </source>
</evidence>
<feature type="chain" id="PRO_5045347862" evidence="3">
    <location>
        <begin position="30"/>
        <end position="415"/>
    </location>
</feature>
<protein>
    <submittedName>
        <fullName evidence="4">LAETG motif-containing sortase-dependent surface protein</fullName>
    </submittedName>
</protein>
<keyword evidence="3" id="KW-0732">Signal</keyword>
<dbReference type="EMBL" id="CP126980">
    <property type="protein sequence ID" value="WIM95494.1"/>
    <property type="molecule type" value="Genomic_DNA"/>
</dbReference>
<feature type="compositionally biased region" description="Low complexity" evidence="1">
    <location>
        <begin position="324"/>
        <end position="374"/>
    </location>
</feature>
<feature type="transmembrane region" description="Helical" evidence="2">
    <location>
        <begin position="388"/>
        <end position="406"/>
    </location>
</feature>
<keyword evidence="5" id="KW-1185">Reference proteome</keyword>
<keyword evidence="2" id="KW-1133">Transmembrane helix</keyword>
<dbReference type="NCBIfam" id="TIGR01167">
    <property type="entry name" value="LPXTG_anchor"/>
    <property type="match status" value="1"/>
</dbReference>
<keyword evidence="2" id="KW-0812">Transmembrane</keyword>
<evidence type="ECO:0000256" key="2">
    <source>
        <dbReference type="SAM" id="Phobius"/>
    </source>
</evidence>
<feature type="region of interest" description="Disordered" evidence="1">
    <location>
        <begin position="321"/>
        <end position="378"/>
    </location>
</feature>
<reference evidence="4 5" key="1">
    <citation type="submission" date="2023-06" db="EMBL/GenBank/DDBJ databases">
        <authorList>
            <person name="Yushchuk O."/>
            <person name="Binda E."/>
            <person name="Ruckert-Reed C."/>
            <person name="Fedorenko V."/>
            <person name="Kalinowski J."/>
            <person name="Marinelli F."/>
        </authorList>
    </citation>
    <scope>NUCLEOTIDE SEQUENCE [LARGE SCALE GENOMIC DNA]</scope>
    <source>
        <strain evidence="4 5">NRRL 3884</strain>
    </source>
</reference>
<dbReference type="RefSeq" id="WP_284916814.1">
    <property type="nucleotide sequence ID" value="NZ_CP126980.1"/>
</dbReference>
<dbReference type="NCBIfam" id="NF041528">
    <property type="entry name" value="strep_LAETG"/>
    <property type="match status" value="1"/>
</dbReference>
<evidence type="ECO:0000313" key="5">
    <source>
        <dbReference type="Proteomes" id="UP001240150"/>
    </source>
</evidence>
<organism evidence="4 5">
    <name type="scientific">Actinoplanes oblitus</name>
    <dbReference type="NCBI Taxonomy" id="3040509"/>
    <lineage>
        <taxon>Bacteria</taxon>
        <taxon>Bacillati</taxon>
        <taxon>Actinomycetota</taxon>
        <taxon>Actinomycetes</taxon>
        <taxon>Micromonosporales</taxon>
        <taxon>Micromonosporaceae</taxon>
        <taxon>Actinoplanes</taxon>
    </lineage>
</organism>
<gene>
    <name evidence="4" type="ORF">ACTOB_007606</name>
</gene>
<name>A0ABY8WCA0_9ACTN</name>
<feature type="signal peptide" evidence="3">
    <location>
        <begin position="1"/>
        <end position="29"/>
    </location>
</feature>
<sequence>MKKARFLRAAVVLASALLGAGVMATPSYADEPNTGGTGTTNNCKATDFDNAGWDFKSEPGKAKITASLKSTSTCENDVTLVSYLAPRPDFAVPQYLFAQETYHFDGKHTSHEFVVDVPDCNTQVDLFVGGKDVVIPELKEGGSRYNDLKINWKNFGTSKCVQPAVQHTEACNGDVTLNLSNNGKLSGYDVTFVVRYGYQTKMVTVGKGKSEDLLVPAGSGAITVTADKLAETKIEWSRPAECKPTATATNDCKTTVVTVNNPKGNGEVPAKVTYNGETQTVTVPAGSSKDVTFKSADATVDAKVEFPDTSLEGITVQVELGKCSTPEEPTTPVTTSPAATPSATTSATPSQTASASASASTSPAAATPSTSETEGGALALTGSNSSTIAGGAVVLLLVGAGLFFMARRRKLNFKA</sequence>
<accession>A0ABY8WCA0</accession>
<evidence type="ECO:0000256" key="1">
    <source>
        <dbReference type="SAM" id="MobiDB-lite"/>
    </source>
</evidence>